<evidence type="ECO:0000256" key="1">
    <source>
        <dbReference type="ARBA" id="ARBA00022603"/>
    </source>
</evidence>
<dbReference type="RefSeq" id="WP_273595733.1">
    <property type="nucleotide sequence ID" value="NZ_JAQQXS010000004.1"/>
</dbReference>
<dbReference type="GO" id="GO:0032259">
    <property type="term" value="P:methylation"/>
    <property type="evidence" value="ECO:0007669"/>
    <property type="project" value="UniProtKB-KW"/>
</dbReference>
<gene>
    <name evidence="3" type="ORF">PRZ01_05360</name>
</gene>
<dbReference type="EC" id="2.1.1.-" evidence="3"/>
<name>A0ABT5KS56_9BURK</name>
<dbReference type="Pfam" id="PF02636">
    <property type="entry name" value="Methyltransf_28"/>
    <property type="match status" value="1"/>
</dbReference>
<dbReference type="InterPro" id="IPR038375">
    <property type="entry name" value="NDUFAF7_sf"/>
</dbReference>
<proteinExistence type="predicted"/>
<evidence type="ECO:0000313" key="4">
    <source>
        <dbReference type="Proteomes" id="UP001219862"/>
    </source>
</evidence>
<dbReference type="InterPro" id="IPR003788">
    <property type="entry name" value="NDUFAF7"/>
</dbReference>
<reference evidence="3 4" key="1">
    <citation type="submission" date="2022-10" db="EMBL/GenBank/DDBJ databases">
        <title>paucibacter sp. hw8 Genome sequencing.</title>
        <authorList>
            <person name="Park S."/>
        </authorList>
    </citation>
    <scope>NUCLEOTIDE SEQUENCE [LARGE SCALE GENOMIC DNA]</scope>
    <source>
        <strain evidence="4">hw8</strain>
    </source>
</reference>
<dbReference type="Gene3D" id="3.40.50.12710">
    <property type="match status" value="1"/>
</dbReference>
<evidence type="ECO:0000313" key="3">
    <source>
        <dbReference type="EMBL" id="MDC8784612.1"/>
    </source>
</evidence>
<organism evidence="3 4">
    <name type="scientific">Roseateles koreensis</name>
    <dbReference type="NCBI Taxonomy" id="2987526"/>
    <lineage>
        <taxon>Bacteria</taxon>
        <taxon>Pseudomonadati</taxon>
        <taxon>Pseudomonadota</taxon>
        <taxon>Betaproteobacteria</taxon>
        <taxon>Burkholderiales</taxon>
        <taxon>Sphaerotilaceae</taxon>
        <taxon>Roseateles</taxon>
    </lineage>
</organism>
<keyword evidence="4" id="KW-1185">Reference proteome</keyword>
<dbReference type="Proteomes" id="UP001219862">
    <property type="component" value="Unassembled WGS sequence"/>
</dbReference>
<dbReference type="InterPro" id="IPR029063">
    <property type="entry name" value="SAM-dependent_MTases_sf"/>
</dbReference>
<dbReference type="PANTHER" id="PTHR12049">
    <property type="entry name" value="PROTEIN ARGININE METHYLTRANSFERASE NDUFAF7, MITOCHONDRIAL"/>
    <property type="match status" value="1"/>
</dbReference>
<dbReference type="GO" id="GO:0008168">
    <property type="term" value="F:methyltransferase activity"/>
    <property type="evidence" value="ECO:0007669"/>
    <property type="project" value="UniProtKB-KW"/>
</dbReference>
<keyword evidence="1 3" id="KW-0489">Methyltransferase</keyword>
<keyword evidence="2 3" id="KW-0808">Transferase</keyword>
<evidence type="ECO:0000256" key="2">
    <source>
        <dbReference type="ARBA" id="ARBA00022679"/>
    </source>
</evidence>
<sequence length="387" mass="41674">MSPDQALPADAVQALEFAEDGQITVRLEAVIHQAIRDAGGWLGFDQFMALALYQPDLGYYSNARQKFGLMPQSGSDFVTAPELSPLFGRALAAQIAQALAVSGTRTVWEFGAGTGALAAQLLDALGERVERYCIVDLSGHLATRQAERLKPWADKVHWVQQLPEGFEGVVVGNEVLDAMPVQLLSFDGKAWAERGVVTATEPGVAFAFADQPSPLHPPWPPQDAASQFPPGSVTEIHGQAEAFVRTLAAKLQRGAIFLLDYGFPEAEYYLPQRHGGTLMCHHLHRADTNPLVSVGQKDITAHVNFTGIALAGQEAGLCVLGYTSQANFLLNCGLAELMAAASVPERSMALRLMAEHEMGELFKVIGFAVGEEFEAIGFAHGDRSHTL</sequence>
<accession>A0ABT5KS56</accession>
<dbReference type="SUPFAM" id="SSF53335">
    <property type="entry name" value="S-adenosyl-L-methionine-dependent methyltransferases"/>
    <property type="match status" value="1"/>
</dbReference>
<dbReference type="PANTHER" id="PTHR12049:SF7">
    <property type="entry name" value="PROTEIN ARGININE METHYLTRANSFERASE NDUFAF7, MITOCHONDRIAL"/>
    <property type="match status" value="1"/>
</dbReference>
<comment type="caution">
    <text evidence="3">The sequence shown here is derived from an EMBL/GenBank/DDBJ whole genome shotgun (WGS) entry which is preliminary data.</text>
</comment>
<dbReference type="EMBL" id="JAQQXS010000004">
    <property type="protein sequence ID" value="MDC8784612.1"/>
    <property type="molecule type" value="Genomic_DNA"/>
</dbReference>
<protein>
    <submittedName>
        <fullName evidence="3">SAM-dependent methyltransferase</fullName>
        <ecNumber evidence="3">2.1.1.-</ecNumber>
    </submittedName>
</protein>